<protein>
    <submittedName>
        <fullName evidence="6">Uncharacterized protein</fullName>
    </submittedName>
</protein>
<dbReference type="SUPFAM" id="SSF56042">
    <property type="entry name" value="PurM C-terminal domain-like"/>
    <property type="match status" value="1"/>
</dbReference>
<gene>
    <name evidence="6" type="primary">ORF82</name>
</gene>
<dbReference type="GeneID" id="41701513"/>
<dbReference type="GO" id="GO:0006164">
    <property type="term" value="P:purine nucleotide biosynthetic process"/>
    <property type="evidence" value="ECO:0007669"/>
    <property type="project" value="TreeGrafter"/>
</dbReference>
<name>A0A2Z5U670_9GAMA</name>
<evidence type="ECO:0000259" key="5">
    <source>
        <dbReference type="Pfam" id="PF12818"/>
    </source>
</evidence>
<dbReference type="SMART" id="SM01211">
    <property type="entry name" value="GATase_5"/>
    <property type="match status" value="1"/>
</dbReference>
<dbReference type="InterPro" id="IPR010077">
    <property type="entry name" value="Herpes_virus_tegument"/>
</dbReference>
<dbReference type="Gene3D" id="3.40.50.880">
    <property type="match status" value="1"/>
</dbReference>
<evidence type="ECO:0000256" key="3">
    <source>
        <dbReference type="ARBA" id="ARBA00022844"/>
    </source>
</evidence>
<dbReference type="Pfam" id="PF13507">
    <property type="entry name" value="GATase_5"/>
    <property type="match status" value="1"/>
</dbReference>
<dbReference type="KEGG" id="vg:41701513"/>
<dbReference type="GO" id="GO:0019033">
    <property type="term" value="C:viral tegument"/>
    <property type="evidence" value="ECO:0007669"/>
    <property type="project" value="UniProtKB-SubCell"/>
</dbReference>
<dbReference type="PANTHER" id="PTHR10099:SF1">
    <property type="entry name" value="PHOSPHORIBOSYLFORMYLGLYCINAMIDINE SYNTHASE"/>
    <property type="match status" value="1"/>
</dbReference>
<dbReference type="SUPFAM" id="SSF52317">
    <property type="entry name" value="Class I glutamine amidotransferase-like"/>
    <property type="match status" value="1"/>
</dbReference>
<sequence length="1329" mass="146781">MATNITRLFSNLPLRCPVQERAVFFADSDFTPREGELVYIYTGKPGVFTIVKDRCRSEHFVFVVHKPKGKTPEAKRHFVQETALLKFLLDPAVQCSPLTPESSLETYGNTLMTFDYGPSLYTRLSTASFELKQICKLLDFKSILRVELGRRVVAKLTQFPEDEQLETIQNFLLGGTDLTQYITDRDMRRDIPVTTLTPAVESSRSFFQDPVCVFVMLSQTEDSQPMCIQASTATQPTYMQYIIVTTQGLMSLYPSGTQPQNPSVRKALTHLHAEALLMGHPQLQSLMFHQSLFPFSQNTAAMCGAYALTPNVSTGYYSEQLKETNLCLKSYSHSLNKTGVPVVCGFLRTFDETFNQRSYSTLLSTATLASSAVDILTTSRFQKGDYILALGEFLPISGVDQQPFSYSSSSSVANAIFNTLKLFSVTTARISLTSVSRHPGLASTQDHLFSILPKGGAKIFLASLPSALTKQVSDREHLVDDMLQFISKFYLQTCSSQLFVVLHNGPVGSQRRQGYEFLMRAASLCGCPCEVIGRTCEEPGLHFVNDLGVKTPVEAMGSGFIGTTFSVFQTSKVKKITREHAQAVDIHQRLVTVARGDIDWEMYNISSVLHQILSHPTVGSKEFFVRHSDRCGNGLVMQQPGVGPLDLPLADYSLVVDPAVTSFTGHSFTKEPNPFKHTFIGVTPAEAEHLCMNYDQWFQDVSHSAQSTNTSGHILAVGEQGYKMLLNPFHGVHYGITELLTNMMLGPKCFLPEIQLTVTVHWNEGPDFRMELERVMFACKEFCVSLGVTSVFSSACSSSQIMEASEPADPNALNLFTFVGKVQVDTSNPRLTPELQLPGSHLLYLSVSKELLLTGSVFEHSMSAYKQALPPIDPTRVLDLFQCVQTLISQGLVVSGHDVSDGGLFTCCVEMALAGQMGISVSVESGSHPLNWLLSETPGVVLEVPKHLLAETMQTCEAFGCFVRNIGTVGSRDSRDVLVLQEQNVIFKDTLQGVLNSWTSMADEQFLRLAAKLNEDEMYRKEYGNNDIDLGVIEDACVAKSLKMFRCPSCPVGVAVLCLPGCPRPLSMMAALVESGFSLSLLGLSDLVSKNSLKGFIGLTVSGTTGFQMGYVGSRGLVQSLINNPHTRENISSFLNRKDTFSLCCGELGFEFLSAFKALEHPSTGGDDDLTDVSFQSRHFDLEETASQLHESLWLSFYVPINTRSLMLSPLRGTTFPCWINGTHLGVRFLSDGLEYSMETRGMVSLFFQGPRTGSGHHARHYPRNPSGNSPVAGLCSLNGRHLALLCDPSLAFYPWQWQHIPRKLQGLKTSPWAVMFHSMFLHCVKNSG</sequence>
<feature type="domain" description="Tegument protein herpes virus N-terminal" evidence="5">
    <location>
        <begin position="264"/>
        <end position="541"/>
    </location>
</feature>
<evidence type="ECO:0000313" key="7">
    <source>
        <dbReference type="Proteomes" id="UP000289908"/>
    </source>
</evidence>
<keyword evidence="2" id="KW-0920">Virion tegument</keyword>
<dbReference type="Proteomes" id="UP000289908">
    <property type="component" value="Segment"/>
</dbReference>
<dbReference type="NCBIfam" id="TIGR01739">
    <property type="entry name" value="tegu_FGAM_synt"/>
    <property type="match status" value="1"/>
</dbReference>
<dbReference type="EMBL" id="LC333428">
    <property type="protein sequence ID" value="BBB06528.1"/>
    <property type="molecule type" value="Genomic_DNA"/>
</dbReference>
<organism evidence="6">
    <name type="scientific">Rhinolophus gammaherpesvirus 1</name>
    <dbReference type="NCBI Taxonomy" id="2054179"/>
    <lineage>
        <taxon>Viruses</taxon>
        <taxon>Duplodnaviria</taxon>
        <taxon>Heunggongvirae</taxon>
        <taxon>Peploviricota</taxon>
        <taxon>Herviviricetes</taxon>
        <taxon>Herpesvirales</taxon>
        <taxon>Orthoherpesviridae</taxon>
        <taxon>Gammaherpesvirinae</taxon>
        <taxon>Percavirus</taxon>
        <taxon>Percavirus rhinolophidgamma1</taxon>
    </lineage>
</organism>
<evidence type="ECO:0000259" key="4">
    <source>
        <dbReference type="Pfam" id="PF02769"/>
    </source>
</evidence>
<dbReference type="RefSeq" id="YP_009551889.1">
    <property type="nucleotide sequence ID" value="NC_040539.1"/>
</dbReference>
<dbReference type="GO" id="GO:0004642">
    <property type="term" value="F:phosphoribosylformylglycinamidine synthase activity"/>
    <property type="evidence" value="ECO:0007669"/>
    <property type="project" value="TreeGrafter"/>
</dbReference>
<dbReference type="InterPro" id="IPR036676">
    <property type="entry name" value="PurM-like_C_sf"/>
</dbReference>
<keyword evidence="3" id="KW-0946">Virion</keyword>
<accession>A0A2Z5U670</accession>
<reference evidence="6" key="1">
    <citation type="submission" date="2017-11" db="EMBL/GenBank/DDBJ databases">
        <title>Complete genome of Rhinolophus gammaherpesvirus-1.</title>
        <authorList>
            <person name="Maeda K."/>
            <person name="Noguchi K."/>
        </authorList>
    </citation>
    <scope>NUCLEOTIDE SEQUENCE [LARGE SCALE GENOMIC DNA]</scope>
    <source>
        <strain evidence="6">BV1</strain>
    </source>
</reference>
<dbReference type="PANTHER" id="PTHR10099">
    <property type="entry name" value="PHOSPHORIBOSYLFORMYLGLYCINAMIDINE SYNTHASE"/>
    <property type="match status" value="1"/>
</dbReference>
<feature type="domain" description="PurM-like C-terminal" evidence="4">
    <location>
        <begin position="856"/>
        <end position="974"/>
    </location>
</feature>
<dbReference type="InterPro" id="IPR024346">
    <property type="entry name" value="Tegument_herpes_virus_N"/>
</dbReference>
<dbReference type="Pfam" id="PF02769">
    <property type="entry name" value="AIRS_C"/>
    <property type="match status" value="1"/>
</dbReference>
<dbReference type="Gene3D" id="3.90.650.10">
    <property type="entry name" value="PurM-like C-terminal domain"/>
    <property type="match status" value="1"/>
</dbReference>
<dbReference type="Pfam" id="PF12818">
    <property type="entry name" value="Tegument_dsDNA"/>
    <property type="match status" value="1"/>
</dbReference>
<comment type="subcellular location">
    <subcellularLocation>
        <location evidence="1">Virion tegument</location>
    </subcellularLocation>
</comment>
<evidence type="ECO:0000313" key="6">
    <source>
        <dbReference type="EMBL" id="BBB06528.1"/>
    </source>
</evidence>
<dbReference type="Gene3D" id="3.30.1330.10">
    <property type="entry name" value="PurM-like, N-terminal domain"/>
    <property type="match status" value="1"/>
</dbReference>
<proteinExistence type="predicted"/>
<keyword evidence="7" id="KW-1185">Reference proteome</keyword>
<dbReference type="GO" id="GO:0043657">
    <property type="term" value="C:host cell"/>
    <property type="evidence" value="ECO:0007669"/>
    <property type="project" value="GOC"/>
</dbReference>
<dbReference type="InterPro" id="IPR029062">
    <property type="entry name" value="Class_I_gatase-like"/>
</dbReference>
<evidence type="ECO:0000256" key="1">
    <source>
        <dbReference type="ARBA" id="ARBA00004535"/>
    </source>
</evidence>
<dbReference type="SUPFAM" id="SSF55326">
    <property type="entry name" value="PurM N-terminal domain-like"/>
    <property type="match status" value="1"/>
</dbReference>
<dbReference type="InterPro" id="IPR010918">
    <property type="entry name" value="PurM-like_C_dom"/>
</dbReference>
<dbReference type="InterPro" id="IPR036921">
    <property type="entry name" value="PurM-like_N_sf"/>
</dbReference>
<evidence type="ECO:0000256" key="2">
    <source>
        <dbReference type="ARBA" id="ARBA00022580"/>
    </source>
</evidence>
<dbReference type="GO" id="GO:0075733">
    <property type="term" value="P:intracellular transport of virus"/>
    <property type="evidence" value="ECO:0007669"/>
    <property type="project" value="InterPro"/>
</dbReference>